<keyword evidence="1" id="KW-1133">Transmembrane helix</keyword>
<name>A0ABW8TD98_9CLOT</name>
<dbReference type="Proteomes" id="UP001623592">
    <property type="component" value="Unassembled WGS sequence"/>
</dbReference>
<feature type="transmembrane region" description="Helical" evidence="1">
    <location>
        <begin position="32"/>
        <end position="55"/>
    </location>
</feature>
<keyword evidence="1" id="KW-0472">Membrane</keyword>
<evidence type="ECO:0000256" key="1">
    <source>
        <dbReference type="SAM" id="Phobius"/>
    </source>
</evidence>
<evidence type="ECO:0000313" key="2">
    <source>
        <dbReference type="EMBL" id="MFL0250390.1"/>
    </source>
</evidence>
<sequence length="231" mass="27637">MVAELNVGKRSEKRNSRKQKNYRVYRFLEKNIFIVVWIMILIVLLVGSIFPYIYYKNLSKTYIEIKSIFYCTIIGMLIGCFLTVWAKIWYDKKLCDIKSRESIRNYSRLIKADMERTSRLFKNKRFTLVKISSITVMKNWIEAFAKISSQLTKGEMQQLFNYYSQIDKLSQYEDRINKHLEIMQCGTLKDYPYMKEYKELIKCFTIEIGILFKVNADLIKEKLVKLCEGDF</sequence>
<dbReference type="RefSeq" id="WP_406787060.1">
    <property type="nucleotide sequence ID" value="NZ_JBJIAA010000006.1"/>
</dbReference>
<evidence type="ECO:0008006" key="4">
    <source>
        <dbReference type="Google" id="ProtNLM"/>
    </source>
</evidence>
<proteinExistence type="predicted"/>
<dbReference type="EMBL" id="JBJIAA010000006">
    <property type="protein sequence ID" value="MFL0250390.1"/>
    <property type="molecule type" value="Genomic_DNA"/>
</dbReference>
<accession>A0ABW8TD98</accession>
<organism evidence="2 3">
    <name type="scientific">Clostridium neuense</name>
    <dbReference type="NCBI Taxonomy" id="1728934"/>
    <lineage>
        <taxon>Bacteria</taxon>
        <taxon>Bacillati</taxon>
        <taxon>Bacillota</taxon>
        <taxon>Clostridia</taxon>
        <taxon>Eubacteriales</taxon>
        <taxon>Clostridiaceae</taxon>
        <taxon>Clostridium</taxon>
    </lineage>
</organism>
<reference evidence="2 3" key="1">
    <citation type="submission" date="2024-11" db="EMBL/GenBank/DDBJ databases">
        <authorList>
            <person name="Heng Y.C."/>
            <person name="Lim A.C.H."/>
            <person name="Lee J.K.Y."/>
            <person name="Kittelmann S."/>
        </authorList>
    </citation>
    <scope>NUCLEOTIDE SEQUENCE [LARGE SCALE GENOMIC DNA]</scope>
    <source>
        <strain evidence="2 3">WILCCON 0114</strain>
    </source>
</reference>
<keyword evidence="3" id="KW-1185">Reference proteome</keyword>
<gene>
    <name evidence="2" type="ORF">ACJDT4_08130</name>
</gene>
<comment type="caution">
    <text evidence="2">The sequence shown here is derived from an EMBL/GenBank/DDBJ whole genome shotgun (WGS) entry which is preliminary data.</text>
</comment>
<evidence type="ECO:0000313" key="3">
    <source>
        <dbReference type="Proteomes" id="UP001623592"/>
    </source>
</evidence>
<keyword evidence="1" id="KW-0812">Transmembrane</keyword>
<feature type="transmembrane region" description="Helical" evidence="1">
    <location>
        <begin position="67"/>
        <end position="90"/>
    </location>
</feature>
<protein>
    <recommendedName>
        <fullName evidence="4">5-bromo-4-chloroindolyl phosphate hydrolysis protein</fullName>
    </recommendedName>
</protein>